<evidence type="ECO:0000313" key="3">
    <source>
        <dbReference type="Proteomes" id="UP000319732"/>
    </source>
</evidence>
<dbReference type="AlphaFoldDB" id="A0A545T0P4"/>
<feature type="domain" description="Helix-turn-helix" evidence="1">
    <location>
        <begin position="11"/>
        <end position="55"/>
    </location>
</feature>
<proteinExistence type="predicted"/>
<dbReference type="InterPro" id="IPR041657">
    <property type="entry name" value="HTH_17"/>
</dbReference>
<organism evidence="2 3">
    <name type="scientific">Exilibacterium tricleocarpae</name>
    <dbReference type="NCBI Taxonomy" id="2591008"/>
    <lineage>
        <taxon>Bacteria</taxon>
        <taxon>Pseudomonadati</taxon>
        <taxon>Pseudomonadota</taxon>
        <taxon>Gammaproteobacteria</taxon>
        <taxon>Cellvibrionales</taxon>
        <taxon>Cellvibrionaceae</taxon>
        <taxon>Exilibacterium</taxon>
    </lineage>
</organism>
<evidence type="ECO:0000259" key="1">
    <source>
        <dbReference type="Pfam" id="PF12728"/>
    </source>
</evidence>
<reference evidence="2 3" key="1">
    <citation type="submission" date="2019-06" db="EMBL/GenBank/DDBJ databases">
        <title>Whole genome sequence for Cellvibrionaceae sp. R142.</title>
        <authorList>
            <person name="Wang G."/>
        </authorList>
    </citation>
    <scope>NUCLEOTIDE SEQUENCE [LARGE SCALE GENOMIC DNA]</scope>
    <source>
        <strain evidence="2 3">R142</strain>
    </source>
</reference>
<keyword evidence="3" id="KW-1185">Reference proteome</keyword>
<name>A0A545T0P4_9GAMM</name>
<gene>
    <name evidence="2" type="ORF">FKG94_20960</name>
</gene>
<accession>A0A545T0P4</accession>
<dbReference type="Pfam" id="PF12728">
    <property type="entry name" value="HTH_17"/>
    <property type="match status" value="1"/>
</dbReference>
<dbReference type="Proteomes" id="UP000319732">
    <property type="component" value="Unassembled WGS sequence"/>
</dbReference>
<comment type="caution">
    <text evidence="2">The sequence shown here is derived from an EMBL/GenBank/DDBJ whole genome shotgun (WGS) entry which is preliminary data.</text>
</comment>
<dbReference type="RefSeq" id="WP_142928899.1">
    <property type="nucleotide sequence ID" value="NZ_ML660101.1"/>
</dbReference>
<evidence type="ECO:0000313" key="2">
    <source>
        <dbReference type="EMBL" id="TQV70798.1"/>
    </source>
</evidence>
<dbReference type="EMBL" id="VHSG01000023">
    <property type="protein sequence ID" value="TQV70798.1"/>
    <property type="molecule type" value="Genomic_DNA"/>
</dbReference>
<protein>
    <submittedName>
        <fullName evidence="2">Helix-turn-helix domain-containing protein</fullName>
    </submittedName>
</protein>
<sequence>MPSKPSAITIEAEKLLKVREPTVRPRIYDRELRAIKLGRELRMAVKDLEAFINQHATFEPSWHQHYWYQHKESG</sequence>
<dbReference type="OrthoDB" id="9805928at2"/>